<dbReference type="Gene3D" id="3.40.50.1000">
    <property type="entry name" value="HAD superfamily/HAD-like"/>
    <property type="match status" value="1"/>
</dbReference>
<dbReference type="InterPro" id="IPR023214">
    <property type="entry name" value="HAD_sf"/>
</dbReference>
<dbReference type="OrthoDB" id="9802350at2"/>
<accession>A0A229UWH2</accession>
<dbReference type="NCBIfam" id="TIGR01549">
    <property type="entry name" value="HAD-SF-IA-v1"/>
    <property type="match status" value="1"/>
</dbReference>
<dbReference type="GO" id="GO:0008253">
    <property type="term" value="F:5'-nucleotidase activity"/>
    <property type="evidence" value="ECO:0007669"/>
    <property type="project" value="InterPro"/>
</dbReference>
<dbReference type="InterPro" id="IPR041492">
    <property type="entry name" value="HAD_2"/>
</dbReference>
<dbReference type="InterPro" id="IPR023198">
    <property type="entry name" value="PGP-like_dom2"/>
</dbReference>
<dbReference type="SFLD" id="SFLDG01129">
    <property type="entry name" value="C1.5:_HAD__Beta-PGM__Phosphata"/>
    <property type="match status" value="1"/>
</dbReference>
<dbReference type="Gene3D" id="1.10.150.240">
    <property type="entry name" value="Putative phosphatase, domain 2"/>
    <property type="match status" value="1"/>
</dbReference>
<dbReference type="AlphaFoldDB" id="A0A229UWH2"/>
<dbReference type="EMBL" id="NMQW01000002">
    <property type="protein sequence ID" value="OXM87710.1"/>
    <property type="molecule type" value="Genomic_DNA"/>
</dbReference>
<dbReference type="InterPro" id="IPR006439">
    <property type="entry name" value="HAD-SF_hydro_IA"/>
</dbReference>
<comment type="caution">
    <text evidence="1">The sequence shown here is derived from an EMBL/GenBank/DDBJ whole genome shotgun (WGS) entry which is preliminary data.</text>
</comment>
<dbReference type="Pfam" id="PF13419">
    <property type="entry name" value="HAD_2"/>
    <property type="match status" value="1"/>
</dbReference>
<dbReference type="InterPro" id="IPR052550">
    <property type="entry name" value="Pyrimidine_5'-ntase_YjjG"/>
</dbReference>
<dbReference type="SUPFAM" id="SSF56784">
    <property type="entry name" value="HAD-like"/>
    <property type="match status" value="1"/>
</dbReference>
<keyword evidence="2" id="KW-1185">Reference proteome</keyword>
<protein>
    <submittedName>
        <fullName evidence="1">Noncanonical pyrimidine nucleotidase, YjjG family</fullName>
    </submittedName>
</protein>
<dbReference type="InterPro" id="IPR011951">
    <property type="entry name" value="HAD-SF_hydro_IA_YjjG/PynA"/>
</dbReference>
<dbReference type="PANTHER" id="PTHR47478:SF1">
    <property type="entry name" value="PYRIMIDINE 5'-NUCLEOTIDASE YJJG"/>
    <property type="match status" value="1"/>
</dbReference>
<dbReference type="NCBIfam" id="TIGR02254">
    <property type="entry name" value="YjjG_YfnB"/>
    <property type="match status" value="1"/>
</dbReference>
<dbReference type="PANTHER" id="PTHR47478">
    <property type="match status" value="1"/>
</dbReference>
<dbReference type="SFLD" id="SFLDS00003">
    <property type="entry name" value="Haloacid_Dehalogenase"/>
    <property type="match status" value="1"/>
</dbReference>
<name>A0A229UWH2_9BACL</name>
<organism evidence="1 2">
    <name type="scientific">Paenibacillus rigui</name>
    <dbReference type="NCBI Taxonomy" id="554312"/>
    <lineage>
        <taxon>Bacteria</taxon>
        <taxon>Bacillati</taxon>
        <taxon>Bacillota</taxon>
        <taxon>Bacilli</taxon>
        <taxon>Bacillales</taxon>
        <taxon>Paenibacillaceae</taxon>
        <taxon>Paenibacillus</taxon>
    </lineage>
</organism>
<proteinExistence type="predicted"/>
<evidence type="ECO:0000313" key="1">
    <source>
        <dbReference type="EMBL" id="OXM87710.1"/>
    </source>
</evidence>
<reference evidence="1 2" key="1">
    <citation type="submission" date="2017-07" db="EMBL/GenBank/DDBJ databases">
        <title>Genome sequencing and assembly of Paenibacillus rigui.</title>
        <authorList>
            <person name="Mayilraj S."/>
        </authorList>
    </citation>
    <scope>NUCLEOTIDE SEQUENCE [LARGE SCALE GENOMIC DNA]</scope>
    <source>
        <strain evidence="1 2">JCM 16352</strain>
    </source>
</reference>
<evidence type="ECO:0000313" key="2">
    <source>
        <dbReference type="Proteomes" id="UP000215509"/>
    </source>
</evidence>
<gene>
    <name evidence="1" type="ORF">CF651_00895</name>
</gene>
<sequence>MSMYKAIIFDLDNTLLDYSRSELHCMKQTLAQHQLNDLVWEEFWGIFAPINDRYWVSRNTNNHHISQVLEYSFADTLKELNRDFSRAGSISQTYWGLFCNSCHLEPSADRLLEQLHGRYAMGMITNGIGEAQRKRLAAGNLGHYFDSVVISDEVGYWKPDKAIFDIALKELDLRKHEVLFVGDSLTDDYMGAVNAGVDFCYYNRRNRMVPEHQKPKFTIGELTELQGLL</sequence>
<dbReference type="InterPro" id="IPR036412">
    <property type="entry name" value="HAD-like_sf"/>
</dbReference>
<dbReference type="Proteomes" id="UP000215509">
    <property type="component" value="Unassembled WGS sequence"/>
</dbReference>